<dbReference type="GO" id="GO:0016491">
    <property type="term" value="F:oxidoreductase activity"/>
    <property type="evidence" value="ECO:0007669"/>
    <property type="project" value="UniProtKB-KW"/>
</dbReference>
<evidence type="ECO:0000256" key="2">
    <source>
        <dbReference type="ARBA" id="ARBA00023002"/>
    </source>
</evidence>
<dbReference type="InterPro" id="IPR020904">
    <property type="entry name" value="Sc_DH/Rdtase_CS"/>
</dbReference>
<dbReference type="InterPro" id="IPR036291">
    <property type="entry name" value="NAD(P)-bd_dom_sf"/>
</dbReference>
<keyword evidence="5" id="KW-0753">Steroid metabolism</keyword>
<evidence type="ECO:0000256" key="4">
    <source>
        <dbReference type="ARBA" id="ARBA00023098"/>
    </source>
</evidence>
<gene>
    <name evidence="6" type="ORF">Tchl_1579</name>
</gene>
<proteinExistence type="inferred from homology"/>
<dbReference type="PANTHER" id="PTHR43180:SF28">
    <property type="entry name" value="NAD(P)-BINDING ROSSMANN-FOLD SUPERFAMILY PROTEIN"/>
    <property type="match status" value="1"/>
</dbReference>
<dbReference type="KEGG" id="tcl:Tchl_1579"/>
<reference evidence="6 7" key="1">
    <citation type="submission" date="2016-12" db="EMBL/GenBank/DDBJ databases">
        <title>Complete genome sequence of Thauera chlorobenzoica, a Betaproteobacterium degrading haloaromatics anaerobically to CO2 and halides.</title>
        <authorList>
            <person name="Goris T."/>
            <person name="Mergelsberg M."/>
            <person name="Boll M."/>
        </authorList>
    </citation>
    <scope>NUCLEOTIDE SEQUENCE [LARGE SCALE GENOMIC DNA]</scope>
    <source>
        <strain evidence="6 7">3CB1</strain>
    </source>
</reference>
<dbReference type="FunFam" id="3.40.50.720:FF:000084">
    <property type="entry name" value="Short-chain dehydrogenase reductase"/>
    <property type="match status" value="1"/>
</dbReference>
<dbReference type="PROSITE" id="PS00061">
    <property type="entry name" value="ADH_SHORT"/>
    <property type="match status" value="1"/>
</dbReference>
<name>A0A1H5WIF1_9RHOO</name>
<evidence type="ECO:0000256" key="5">
    <source>
        <dbReference type="ARBA" id="ARBA00023221"/>
    </source>
</evidence>
<dbReference type="Gene3D" id="3.40.50.720">
    <property type="entry name" value="NAD(P)-binding Rossmann-like Domain"/>
    <property type="match status" value="1"/>
</dbReference>
<dbReference type="AlphaFoldDB" id="A0A1H5WIF1"/>
<comment type="similarity">
    <text evidence="1">Belongs to the short-chain dehydrogenases/reductases (SDR) family.</text>
</comment>
<dbReference type="EMBL" id="CP018839">
    <property type="protein sequence ID" value="APR04438.1"/>
    <property type="molecule type" value="Genomic_DNA"/>
</dbReference>
<keyword evidence="3" id="KW-0520">NAD</keyword>
<dbReference type="InterPro" id="IPR002347">
    <property type="entry name" value="SDR_fam"/>
</dbReference>
<protein>
    <submittedName>
        <fullName evidence="6">Short-chain dehydrogenase/reductase SDR</fullName>
    </submittedName>
</protein>
<accession>A0A1H5WIF1</accession>
<keyword evidence="7" id="KW-1185">Reference proteome</keyword>
<evidence type="ECO:0000256" key="1">
    <source>
        <dbReference type="ARBA" id="ARBA00006484"/>
    </source>
</evidence>
<dbReference type="OrthoDB" id="6823797at2"/>
<keyword evidence="2" id="KW-0560">Oxidoreductase</keyword>
<dbReference type="Pfam" id="PF13561">
    <property type="entry name" value="adh_short_C2"/>
    <property type="match status" value="1"/>
</dbReference>
<dbReference type="GO" id="GO:0008202">
    <property type="term" value="P:steroid metabolic process"/>
    <property type="evidence" value="ECO:0007669"/>
    <property type="project" value="UniProtKB-KW"/>
</dbReference>
<evidence type="ECO:0000256" key="3">
    <source>
        <dbReference type="ARBA" id="ARBA00023027"/>
    </source>
</evidence>
<dbReference type="PRINTS" id="PR00080">
    <property type="entry name" value="SDRFAMILY"/>
</dbReference>
<dbReference type="Proteomes" id="UP000185739">
    <property type="component" value="Chromosome"/>
</dbReference>
<sequence>MKQNLAGKVAYVSGAAAGIGAAIARVFAAEGASVLLGDVQQARGEALVAQIRDQGGKAAFIHHDVADEPQWERALAHAVAQFGGLDILVNNAGIEQTGLLADVELADINRLLAVNVAGVILGHKHAIRTMRPGGSAGKGGSIINLSSVAGLIGTPALGVYSASKGAVRLLSKAAAVECGRLGYGIRVNSIHPGLVDTDMGSKLVDDFVGLGVFADRETALRQMRETYPIGRTGVPGDIANAALFLASEQSSWITGTEIVVDGGMTIS</sequence>
<keyword evidence="4" id="KW-0443">Lipid metabolism</keyword>
<dbReference type="SUPFAM" id="SSF51735">
    <property type="entry name" value="NAD(P)-binding Rossmann-fold domains"/>
    <property type="match status" value="1"/>
</dbReference>
<organism evidence="6 7">
    <name type="scientific">Thauera chlorobenzoica</name>
    <dbReference type="NCBI Taxonomy" id="96773"/>
    <lineage>
        <taxon>Bacteria</taxon>
        <taxon>Pseudomonadati</taxon>
        <taxon>Pseudomonadota</taxon>
        <taxon>Betaproteobacteria</taxon>
        <taxon>Rhodocyclales</taxon>
        <taxon>Zoogloeaceae</taxon>
        <taxon>Thauera</taxon>
    </lineage>
</organism>
<dbReference type="NCBIfam" id="NF005559">
    <property type="entry name" value="PRK07231.1"/>
    <property type="match status" value="1"/>
</dbReference>
<dbReference type="PANTHER" id="PTHR43180">
    <property type="entry name" value="3-OXOACYL-(ACYL-CARRIER-PROTEIN) REDUCTASE (AFU_ORTHOLOGUE AFUA_6G11210)"/>
    <property type="match status" value="1"/>
</dbReference>
<dbReference type="STRING" id="96773.Tchl_1579"/>
<evidence type="ECO:0000313" key="7">
    <source>
        <dbReference type="Proteomes" id="UP000185739"/>
    </source>
</evidence>
<evidence type="ECO:0000313" key="6">
    <source>
        <dbReference type="EMBL" id="APR04438.1"/>
    </source>
</evidence>
<dbReference type="RefSeq" id="WP_075147914.1">
    <property type="nucleotide sequence ID" value="NZ_CP018839.1"/>
</dbReference>
<dbReference type="PRINTS" id="PR00081">
    <property type="entry name" value="GDHRDH"/>
</dbReference>